<dbReference type="Proteomes" id="UP001594351">
    <property type="component" value="Unassembled WGS sequence"/>
</dbReference>
<dbReference type="EMBL" id="JBHPBY010000161">
    <property type="protein sequence ID" value="MFC1851184.1"/>
    <property type="molecule type" value="Genomic_DNA"/>
</dbReference>
<dbReference type="InterPro" id="IPR007160">
    <property type="entry name" value="DUF362"/>
</dbReference>
<proteinExistence type="predicted"/>
<protein>
    <submittedName>
        <fullName evidence="3">DUF362 domain-containing protein</fullName>
    </submittedName>
</protein>
<feature type="transmembrane region" description="Helical" evidence="1">
    <location>
        <begin position="21"/>
        <end position="40"/>
    </location>
</feature>
<gene>
    <name evidence="3" type="ORF">ACFL27_13395</name>
</gene>
<dbReference type="Pfam" id="PF04015">
    <property type="entry name" value="DUF362"/>
    <property type="match status" value="1"/>
</dbReference>
<feature type="domain" description="DUF362" evidence="2">
    <location>
        <begin position="340"/>
        <end position="437"/>
    </location>
</feature>
<name>A0ABV6YY95_UNCC1</name>
<evidence type="ECO:0000256" key="1">
    <source>
        <dbReference type="SAM" id="Phobius"/>
    </source>
</evidence>
<keyword evidence="4" id="KW-1185">Reference proteome</keyword>
<keyword evidence="1" id="KW-0812">Transmembrane</keyword>
<evidence type="ECO:0000259" key="2">
    <source>
        <dbReference type="Pfam" id="PF04015"/>
    </source>
</evidence>
<accession>A0ABV6YY95</accession>
<reference evidence="3 4" key="1">
    <citation type="submission" date="2024-09" db="EMBL/GenBank/DDBJ databases">
        <title>Laminarin stimulates single cell rates of sulfate reduction while oxygen inhibits transcriptomic activity in coastal marine sediment.</title>
        <authorList>
            <person name="Lindsay M."/>
            <person name="Orcutt B."/>
            <person name="Emerson D."/>
            <person name="Stepanauskas R."/>
            <person name="D'Angelo T."/>
        </authorList>
    </citation>
    <scope>NUCLEOTIDE SEQUENCE [LARGE SCALE GENOMIC DNA]</scope>
    <source>
        <strain evidence="3">SAG AM-311-K15</strain>
    </source>
</reference>
<keyword evidence="1" id="KW-0472">Membrane</keyword>
<comment type="caution">
    <text evidence="3">The sequence shown here is derived from an EMBL/GenBank/DDBJ whole genome shotgun (WGS) entry which is preliminary data.</text>
</comment>
<organism evidence="3 4">
    <name type="scientific">candidate division CSSED10-310 bacterium</name>
    <dbReference type="NCBI Taxonomy" id="2855610"/>
    <lineage>
        <taxon>Bacteria</taxon>
        <taxon>Bacteria division CSSED10-310</taxon>
    </lineage>
</organism>
<keyword evidence="1" id="KW-1133">Transmembrane helix</keyword>
<feature type="transmembrane region" description="Helical" evidence="1">
    <location>
        <begin position="56"/>
        <end position="76"/>
    </location>
</feature>
<feature type="transmembrane region" description="Helical" evidence="1">
    <location>
        <begin position="88"/>
        <end position="108"/>
    </location>
</feature>
<evidence type="ECO:0000313" key="4">
    <source>
        <dbReference type="Proteomes" id="UP001594351"/>
    </source>
</evidence>
<evidence type="ECO:0000313" key="3">
    <source>
        <dbReference type="EMBL" id="MFC1851184.1"/>
    </source>
</evidence>
<sequence>MKRYLKKATFKSLLLKEWYGRWIRSWTIISGFLALIWLILRSGTKPNRLTYPCQQAALSTATMAFGIPFGAILFDIKRRVLATSRSAGVYLALCFGFVFAFSFGVFFFQIGCETDNDDHYNGPVLEPPPGYQAEVYHVTTCEADPVNERFAGLDRLLQSLGRAGHKFYDSTTTSAVSGAAGIIAPDDVVIIKINYQWPARGGTNTDLLRGLIWNVVTHPDFFSGEVVVCENTQSVSSGNFDRARNNAADQHQSPLDVVTDFQNLGYSISLSDWRQFRRTEVEEYSQGDMADGYVVYSENQEINGRESYPKFQSDRGTFISLRDGIWDDVTGSYDRAHLKFINVPVLKSHMVYGTTSCVKHYMGVVTDSLNTNSHNAIQFGGLGAVMAEIQLADLNILDAIWVGAIPDHHPSFGYNESTRQDMLLAGFDPVALDYWAVKNILLPAFAENGYPGPYPTADPDDQNSIFREYLDNSMSQILAAGYKVTNNPEKIDDFGWLNGDFQGDDLVDQDDYNLFSTCFTGPDGGPVDYNCLAADFDCDYDVDCEDWEQFKNAWTGATAIPEFDLCD</sequence>